<dbReference type="PANTHER" id="PTHR12147">
    <property type="entry name" value="METALLOPEPTIDASE M28 FAMILY MEMBER"/>
    <property type="match status" value="1"/>
</dbReference>
<evidence type="ECO:0000313" key="3">
    <source>
        <dbReference type="EMBL" id="GAA4887894.1"/>
    </source>
</evidence>
<dbReference type="InterPro" id="IPR045175">
    <property type="entry name" value="M28_fam"/>
</dbReference>
<dbReference type="Gene3D" id="3.40.630.10">
    <property type="entry name" value="Zn peptidases"/>
    <property type="match status" value="1"/>
</dbReference>
<sequence>MKKLVQALLILAILFSCSATKNNTGGKSSKINNDTAVEQVKSIVVPYTLENVKQIITKESIKKNLEYLASDALEGRNTGTKGIEKAAVYIEEFFEKHNIKPYFETYRDTFNMEKIIGYNVVGYIEGSDEKLKNEFVVLGAHYDHIGTTKEFNSDTIANGANDNAAGTSAVLEIAKYLANKKDNKRSIMFALFSAEEKGLLGSKHLSKRLKGENLNLYTMVNFEMVGVPFKDRNYEAFVTGFDLSNMAEKINSYTASGLIGKSEVAIKYNLFERSDNYPFYQEFNVPCQSISSCDMSNFDYYHHVDDEVDKLDFEFMTSLIIKVIPAIEKMSNTETKEIKMYNE</sequence>
<keyword evidence="4" id="KW-1185">Reference proteome</keyword>
<evidence type="ECO:0000259" key="2">
    <source>
        <dbReference type="Pfam" id="PF04389"/>
    </source>
</evidence>
<dbReference type="Proteomes" id="UP001500433">
    <property type="component" value="Unassembled WGS sequence"/>
</dbReference>
<gene>
    <name evidence="3" type="ORF">GCM10023311_09690</name>
</gene>
<name>A0ABP9EUQ1_9FLAO</name>
<dbReference type="Pfam" id="PF04389">
    <property type="entry name" value="Peptidase_M28"/>
    <property type="match status" value="1"/>
</dbReference>
<dbReference type="PROSITE" id="PS51257">
    <property type="entry name" value="PROKAR_LIPOPROTEIN"/>
    <property type="match status" value="1"/>
</dbReference>
<dbReference type="PANTHER" id="PTHR12147:SF26">
    <property type="entry name" value="PEPTIDASE M28 DOMAIN-CONTAINING PROTEIN"/>
    <property type="match status" value="1"/>
</dbReference>
<protein>
    <submittedName>
        <fullName evidence="3">M28 family metallopeptidase</fullName>
    </submittedName>
</protein>
<comment type="caution">
    <text evidence="3">The sequence shown here is derived from an EMBL/GenBank/DDBJ whole genome shotgun (WGS) entry which is preliminary data.</text>
</comment>
<dbReference type="RefSeq" id="WP_345272905.1">
    <property type="nucleotide sequence ID" value="NZ_BAABJH010000001.1"/>
</dbReference>
<feature type="chain" id="PRO_5045708541" evidence="1">
    <location>
        <begin position="22"/>
        <end position="343"/>
    </location>
</feature>
<feature type="signal peptide" evidence="1">
    <location>
        <begin position="1"/>
        <end position="21"/>
    </location>
</feature>
<accession>A0ABP9EUQ1</accession>
<keyword evidence="1" id="KW-0732">Signal</keyword>
<feature type="domain" description="Peptidase M28" evidence="2">
    <location>
        <begin position="119"/>
        <end position="314"/>
    </location>
</feature>
<evidence type="ECO:0000256" key="1">
    <source>
        <dbReference type="SAM" id="SignalP"/>
    </source>
</evidence>
<reference evidence="4" key="1">
    <citation type="journal article" date="2019" name="Int. J. Syst. Evol. Microbiol.">
        <title>The Global Catalogue of Microorganisms (GCM) 10K type strain sequencing project: providing services to taxonomists for standard genome sequencing and annotation.</title>
        <authorList>
            <consortium name="The Broad Institute Genomics Platform"/>
            <consortium name="The Broad Institute Genome Sequencing Center for Infectious Disease"/>
            <person name="Wu L."/>
            <person name="Ma J."/>
        </authorList>
    </citation>
    <scope>NUCLEOTIDE SEQUENCE [LARGE SCALE GENOMIC DNA]</scope>
    <source>
        <strain evidence="4">JCM 18274</strain>
    </source>
</reference>
<dbReference type="CDD" id="cd03877">
    <property type="entry name" value="M28_like"/>
    <property type="match status" value="1"/>
</dbReference>
<evidence type="ECO:0000313" key="4">
    <source>
        <dbReference type="Proteomes" id="UP001500433"/>
    </source>
</evidence>
<dbReference type="InterPro" id="IPR007484">
    <property type="entry name" value="Peptidase_M28"/>
</dbReference>
<dbReference type="EMBL" id="BAABJH010000001">
    <property type="protein sequence ID" value="GAA4887894.1"/>
    <property type="molecule type" value="Genomic_DNA"/>
</dbReference>
<dbReference type="SUPFAM" id="SSF53187">
    <property type="entry name" value="Zn-dependent exopeptidases"/>
    <property type="match status" value="1"/>
</dbReference>
<organism evidence="3 4">
    <name type="scientific">Flaviramulus aquimarinus</name>
    <dbReference type="NCBI Taxonomy" id="1170456"/>
    <lineage>
        <taxon>Bacteria</taxon>
        <taxon>Pseudomonadati</taxon>
        <taxon>Bacteroidota</taxon>
        <taxon>Flavobacteriia</taxon>
        <taxon>Flavobacteriales</taxon>
        <taxon>Flavobacteriaceae</taxon>
        <taxon>Flaviramulus</taxon>
    </lineage>
</organism>
<proteinExistence type="predicted"/>